<gene>
    <name evidence="4" type="ORF">SAMN06265368_1500</name>
</gene>
<organism evidence="4 5">
    <name type="scientific">Cohaesibacter gelatinilyticus</name>
    <dbReference type="NCBI Taxonomy" id="372072"/>
    <lineage>
        <taxon>Bacteria</taxon>
        <taxon>Pseudomonadati</taxon>
        <taxon>Pseudomonadota</taxon>
        <taxon>Alphaproteobacteria</taxon>
        <taxon>Hyphomicrobiales</taxon>
        <taxon>Cohaesibacteraceae</taxon>
    </lineage>
</organism>
<keyword evidence="2" id="KW-0012">Acyltransferase</keyword>
<dbReference type="SUPFAM" id="SSF55729">
    <property type="entry name" value="Acyl-CoA N-acyltransferases (Nat)"/>
    <property type="match status" value="1"/>
</dbReference>
<dbReference type="GO" id="GO:0016747">
    <property type="term" value="F:acyltransferase activity, transferring groups other than amino-acyl groups"/>
    <property type="evidence" value="ECO:0007669"/>
    <property type="project" value="InterPro"/>
</dbReference>
<evidence type="ECO:0000259" key="3">
    <source>
        <dbReference type="PROSITE" id="PS51186"/>
    </source>
</evidence>
<dbReference type="InterPro" id="IPR016181">
    <property type="entry name" value="Acyl_CoA_acyltransferase"/>
</dbReference>
<proteinExistence type="predicted"/>
<reference evidence="4 5" key="1">
    <citation type="submission" date="2017-09" db="EMBL/GenBank/DDBJ databases">
        <authorList>
            <person name="Ehlers B."/>
            <person name="Leendertz F.H."/>
        </authorList>
    </citation>
    <scope>NUCLEOTIDE SEQUENCE [LARGE SCALE GENOMIC DNA]</scope>
    <source>
        <strain evidence="4 5">DSM 18289</strain>
    </source>
</reference>
<keyword evidence="1" id="KW-0808">Transferase</keyword>
<evidence type="ECO:0000256" key="1">
    <source>
        <dbReference type="ARBA" id="ARBA00022679"/>
    </source>
</evidence>
<feature type="domain" description="N-acetyltransferase" evidence="3">
    <location>
        <begin position="4"/>
        <end position="151"/>
    </location>
</feature>
<dbReference type="AlphaFoldDB" id="A0A285NH10"/>
<dbReference type="InterPro" id="IPR000182">
    <property type="entry name" value="GNAT_dom"/>
</dbReference>
<dbReference type="Pfam" id="PF00583">
    <property type="entry name" value="Acetyltransf_1"/>
    <property type="match status" value="1"/>
</dbReference>
<evidence type="ECO:0000313" key="4">
    <source>
        <dbReference type="EMBL" id="SNZ08193.1"/>
    </source>
</evidence>
<dbReference type="PANTHER" id="PTHR43877">
    <property type="entry name" value="AMINOALKYLPHOSPHONATE N-ACETYLTRANSFERASE-RELATED-RELATED"/>
    <property type="match status" value="1"/>
</dbReference>
<dbReference type="CDD" id="cd04301">
    <property type="entry name" value="NAT_SF"/>
    <property type="match status" value="1"/>
</dbReference>
<evidence type="ECO:0000256" key="2">
    <source>
        <dbReference type="ARBA" id="ARBA00023315"/>
    </source>
</evidence>
<dbReference type="RefSeq" id="WP_097153276.1">
    <property type="nucleotide sequence ID" value="NZ_OBEL01000001.1"/>
</dbReference>
<name>A0A285NH10_9HYPH</name>
<dbReference type="Gene3D" id="3.40.630.30">
    <property type="match status" value="1"/>
</dbReference>
<keyword evidence="5" id="KW-1185">Reference proteome</keyword>
<dbReference type="InterPro" id="IPR050832">
    <property type="entry name" value="Bact_Acetyltransf"/>
</dbReference>
<dbReference type="Proteomes" id="UP000219439">
    <property type="component" value="Unassembled WGS sequence"/>
</dbReference>
<accession>A0A285NH10</accession>
<evidence type="ECO:0000313" key="5">
    <source>
        <dbReference type="Proteomes" id="UP000219439"/>
    </source>
</evidence>
<dbReference type="OrthoDB" id="9789603at2"/>
<dbReference type="EMBL" id="OBEL01000001">
    <property type="protein sequence ID" value="SNZ08193.1"/>
    <property type="molecule type" value="Genomic_DNA"/>
</dbReference>
<dbReference type="PROSITE" id="PS51186">
    <property type="entry name" value="GNAT"/>
    <property type="match status" value="1"/>
</dbReference>
<sequence length="151" mass="17002">MSDLRIRLARREDVPAIVALLADDMLGKGREDASDLERYYAAFDAMDVEATNNLYVVETDALPVAGTFQLIYMQGLSLGACKRAEIEAVRVHADLRGQGMGTRMFDWAIEKARADGCRLFQLTTNRTRDDGQRFYDQLGFEASHVGYKMKL</sequence>
<protein>
    <submittedName>
        <fullName evidence="4">N-acetylglutamate synthase, GNAT family</fullName>
    </submittedName>
</protein>